<evidence type="ECO:0000256" key="4">
    <source>
        <dbReference type="ARBA" id="ARBA00022729"/>
    </source>
</evidence>
<name>A0A7I7RLP7_MYCCF</name>
<keyword evidence="4 5" id="KW-0732">Signal</keyword>
<evidence type="ECO:0000313" key="7">
    <source>
        <dbReference type="Proteomes" id="UP000466431"/>
    </source>
</evidence>
<dbReference type="PANTHER" id="PTHR42953:SF1">
    <property type="entry name" value="METAL-BINDING PROTEIN HI_0362-RELATED"/>
    <property type="match status" value="1"/>
</dbReference>
<feature type="signal peptide" evidence="5">
    <location>
        <begin position="1"/>
        <end position="29"/>
    </location>
</feature>
<gene>
    <name evidence="6" type="ORF">MCEL_37620</name>
</gene>
<feature type="chain" id="PRO_5029547795" evidence="5">
    <location>
        <begin position="30"/>
        <end position="320"/>
    </location>
</feature>
<evidence type="ECO:0000256" key="2">
    <source>
        <dbReference type="ARBA" id="ARBA00022448"/>
    </source>
</evidence>
<dbReference type="PANTHER" id="PTHR42953">
    <property type="entry name" value="HIGH-AFFINITY ZINC UPTAKE SYSTEM PROTEIN ZNUA-RELATED"/>
    <property type="match status" value="1"/>
</dbReference>
<evidence type="ECO:0000256" key="5">
    <source>
        <dbReference type="SAM" id="SignalP"/>
    </source>
</evidence>
<dbReference type="EMBL" id="AP022591">
    <property type="protein sequence ID" value="BBY45467.1"/>
    <property type="molecule type" value="Genomic_DNA"/>
</dbReference>
<keyword evidence="7" id="KW-1185">Reference proteome</keyword>
<evidence type="ECO:0000313" key="6">
    <source>
        <dbReference type="EMBL" id="BBY45467.1"/>
    </source>
</evidence>
<comment type="subcellular location">
    <subcellularLocation>
        <location evidence="1">Cell envelope</location>
    </subcellularLocation>
</comment>
<evidence type="ECO:0000256" key="1">
    <source>
        <dbReference type="ARBA" id="ARBA00004196"/>
    </source>
</evidence>
<dbReference type="KEGG" id="mcee:MCEL_37620"/>
<dbReference type="PROSITE" id="PS51257">
    <property type="entry name" value="PROKAR_LIPOPROTEIN"/>
    <property type="match status" value="1"/>
</dbReference>
<dbReference type="Pfam" id="PF01297">
    <property type="entry name" value="ZnuA"/>
    <property type="match status" value="1"/>
</dbReference>
<dbReference type="GO" id="GO:0046872">
    <property type="term" value="F:metal ion binding"/>
    <property type="evidence" value="ECO:0007669"/>
    <property type="project" value="UniProtKB-KW"/>
</dbReference>
<dbReference type="Proteomes" id="UP000466431">
    <property type="component" value="Chromosome"/>
</dbReference>
<dbReference type="AlphaFoldDB" id="A0A7I7RLP7"/>
<protein>
    <submittedName>
        <fullName evidence="6">ABC transporter substrate-binding protein</fullName>
    </submittedName>
</protein>
<dbReference type="GO" id="GO:0030001">
    <property type="term" value="P:metal ion transport"/>
    <property type="evidence" value="ECO:0007669"/>
    <property type="project" value="InterPro"/>
</dbReference>
<dbReference type="Gene3D" id="3.40.50.1980">
    <property type="entry name" value="Nitrogenase molybdenum iron protein domain"/>
    <property type="match status" value="1"/>
</dbReference>
<proteinExistence type="predicted"/>
<dbReference type="SUPFAM" id="SSF53807">
    <property type="entry name" value="Helical backbone' metal receptor"/>
    <property type="match status" value="1"/>
</dbReference>
<reference evidence="6 7" key="1">
    <citation type="journal article" date="2019" name="Emerg. Microbes Infect.">
        <title>Comprehensive subspecies identification of 175 nontuberculous mycobacteria species based on 7547 genomic profiles.</title>
        <authorList>
            <person name="Matsumoto Y."/>
            <person name="Kinjo T."/>
            <person name="Motooka D."/>
            <person name="Nabeya D."/>
            <person name="Jung N."/>
            <person name="Uechi K."/>
            <person name="Horii T."/>
            <person name="Iida T."/>
            <person name="Fujita J."/>
            <person name="Nakamura S."/>
        </authorList>
    </citation>
    <scope>NUCLEOTIDE SEQUENCE [LARGE SCALE GENOMIC DNA]</scope>
    <source>
        <strain evidence="6 7">JCM 18439</strain>
    </source>
</reference>
<keyword evidence="2" id="KW-0813">Transport</keyword>
<dbReference type="InterPro" id="IPR006127">
    <property type="entry name" value="ZnuA-like"/>
</dbReference>
<dbReference type="InterPro" id="IPR050492">
    <property type="entry name" value="Bact_metal-bind_prot9"/>
</dbReference>
<keyword evidence="3" id="KW-0479">Metal-binding</keyword>
<sequence>MFTGKRSAVRALAGLLLAAPFGLVGCAQGAEQAEPTSAEACPATPVDVVVSVDQWGDIVSDLGGDCARVTTVLASSGVNPHDFEPAPSDAAEFQEAQLVVLNGGHYDEWAAKLAASSAPDAPVVDALAVGGAIPDHEGETHDHEVNPHAWYNPATVTAVADAVSARLRELEPGAAGYFDERRAAFSETLRPYDERIDFIRAGASGKSYAATETVFDDMGAALGLVNRTPRGYQVSSANESEPSPADLDVFLQLLADRGVDVLIYNVQTEGAVPQQLRAAAEGAGVPVVDITETVPPDTDSFASWQVNQLAELGEALGVRG</sequence>
<evidence type="ECO:0000256" key="3">
    <source>
        <dbReference type="ARBA" id="ARBA00022723"/>
    </source>
</evidence>
<dbReference type="GO" id="GO:0030313">
    <property type="term" value="C:cell envelope"/>
    <property type="evidence" value="ECO:0007669"/>
    <property type="project" value="UniProtKB-SubCell"/>
</dbReference>
<organism evidence="6 7">
    <name type="scientific">Mycolicibacterium celeriflavum</name>
    <name type="common">Mycobacterium celeriflavum</name>
    <dbReference type="NCBI Taxonomy" id="1249101"/>
    <lineage>
        <taxon>Bacteria</taxon>
        <taxon>Bacillati</taxon>
        <taxon>Actinomycetota</taxon>
        <taxon>Actinomycetes</taxon>
        <taxon>Mycobacteriales</taxon>
        <taxon>Mycobacteriaceae</taxon>
        <taxon>Mycolicibacterium</taxon>
    </lineage>
</organism>
<dbReference type="Gene3D" id="3.40.50.2300">
    <property type="match status" value="1"/>
</dbReference>
<accession>A0A7I7RLP7</accession>